<name>A0ABT0JT86_9ACTN</name>
<evidence type="ECO:0000256" key="1">
    <source>
        <dbReference type="SAM" id="Phobius"/>
    </source>
</evidence>
<feature type="transmembrane region" description="Helical" evidence="1">
    <location>
        <begin position="20"/>
        <end position="45"/>
    </location>
</feature>
<feature type="transmembrane region" description="Helical" evidence="1">
    <location>
        <begin position="51"/>
        <end position="72"/>
    </location>
</feature>
<proteinExistence type="predicted"/>
<dbReference type="EMBL" id="JALKFT010000002">
    <property type="protein sequence ID" value="MCK9874781.1"/>
    <property type="molecule type" value="Genomic_DNA"/>
</dbReference>
<organism evidence="2 3">
    <name type="scientific">Frankia umida</name>
    <dbReference type="NCBI Taxonomy" id="573489"/>
    <lineage>
        <taxon>Bacteria</taxon>
        <taxon>Bacillati</taxon>
        <taxon>Actinomycetota</taxon>
        <taxon>Actinomycetes</taxon>
        <taxon>Frankiales</taxon>
        <taxon>Frankiaceae</taxon>
        <taxon>Frankia</taxon>
    </lineage>
</organism>
<gene>
    <name evidence="2" type="ORF">MXD59_03105</name>
</gene>
<dbReference type="Proteomes" id="UP001201873">
    <property type="component" value="Unassembled WGS sequence"/>
</dbReference>
<evidence type="ECO:0000313" key="3">
    <source>
        <dbReference type="Proteomes" id="UP001201873"/>
    </source>
</evidence>
<dbReference type="RefSeq" id="WP_225438085.1">
    <property type="nucleotide sequence ID" value="NZ_JALKFT010000002.1"/>
</dbReference>
<evidence type="ECO:0000313" key="2">
    <source>
        <dbReference type="EMBL" id="MCK9874781.1"/>
    </source>
</evidence>
<comment type="caution">
    <text evidence="2">The sequence shown here is derived from an EMBL/GenBank/DDBJ whole genome shotgun (WGS) entry which is preliminary data.</text>
</comment>
<protein>
    <submittedName>
        <fullName evidence="2">Uncharacterized protein</fullName>
    </submittedName>
</protein>
<sequence length="82" mass="8662">MVSSNPRYPSRPPGAPGTGWVFALAFVVILVPGIVVDALLAWVGVPIGPAALLGLLAVFVGLGFFPTVLRRLGWVPARKRRS</sequence>
<keyword evidence="3" id="KW-1185">Reference proteome</keyword>
<accession>A0ABT0JT86</accession>
<keyword evidence="1" id="KW-1133">Transmembrane helix</keyword>
<reference evidence="2 3" key="1">
    <citation type="submission" date="2022-04" db="EMBL/GenBank/DDBJ databases">
        <title>Genome diversity in the genus Frankia.</title>
        <authorList>
            <person name="Carlos-Shanley C."/>
            <person name="Hahn D."/>
        </authorList>
    </citation>
    <scope>NUCLEOTIDE SEQUENCE [LARGE SCALE GENOMIC DNA]</scope>
    <source>
        <strain evidence="2 3">Ag45/Mut15</strain>
    </source>
</reference>
<keyword evidence="1" id="KW-0472">Membrane</keyword>
<keyword evidence="1" id="KW-0812">Transmembrane</keyword>